<proteinExistence type="predicted"/>
<name>X7F6C6_9RHOB</name>
<accession>X7F6C6</accession>
<dbReference type="RefSeq" id="WP_244437625.1">
    <property type="nucleotide sequence ID" value="NZ_JAME01000030.1"/>
</dbReference>
<evidence type="ECO:0000256" key="1">
    <source>
        <dbReference type="SAM" id="Phobius"/>
    </source>
</evidence>
<keyword evidence="1" id="KW-1133">Transmembrane helix</keyword>
<comment type="caution">
    <text evidence="2">The sequence shown here is derived from an EMBL/GenBank/DDBJ whole genome shotgun (WGS) entry which is preliminary data.</text>
</comment>
<dbReference type="eggNOG" id="ENOG502ZRH0">
    <property type="taxonomic scope" value="Bacteria"/>
</dbReference>
<keyword evidence="1" id="KW-0472">Membrane</keyword>
<keyword evidence="3" id="KW-1185">Reference proteome</keyword>
<dbReference type="GO" id="GO:0016740">
    <property type="term" value="F:transferase activity"/>
    <property type="evidence" value="ECO:0007669"/>
    <property type="project" value="UniProtKB-KW"/>
</dbReference>
<organism evidence="2 3">
    <name type="scientific">Roseivivax isoporae LMG 25204</name>
    <dbReference type="NCBI Taxonomy" id="1449351"/>
    <lineage>
        <taxon>Bacteria</taxon>
        <taxon>Pseudomonadati</taxon>
        <taxon>Pseudomonadota</taxon>
        <taxon>Alphaproteobacteria</taxon>
        <taxon>Rhodobacterales</taxon>
        <taxon>Roseobacteraceae</taxon>
        <taxon>Roseivivax</taxon>
    </lineage>
</organism>
<evidence type="ECO:0000313" key="2">
    <source>
        <dbReference type="EMBL" id="ETX27599.1"/>
    </source>
</evidence>
<protein>
    <submittedName>
        <fullName evidence="2">Aspartate carbamoyltransferase catalytic subunit</fullName>
    </submittedName>
</protein>
<dbReference type="EMBL" id="JAME01000030">
    <property type="protein sequence ID" value="ETX27599.1"/>
    <property type="molecule type" value="Genomic_DNA"/>
</dbReference>
<keyword evidence="2" id="KW-0808">Transferase</keyword>
<reference evidence="2 3" key="1">
    <citation type="submission" date="2014-01" db="EMBL/GenBank/DDBJ databases">
        <title>Roseivivax isoporae LMG 25204 Genome Sequencing.</title>
        <authorList>
            <person name="Lai Q."/>
            <person name="Li G."/>
            <person name="Shao Z."/>
        </authorList>
    </citation>
    <scope>NUCLEOTIDE SEQUENCE [LARGE SCALE GENOMIC DNA]</scope>
    <source>
        <strain evidence="2 3">LMG 25204</strain>
    </source>
</reference>
<evidence type="ECO:0000313" key="3">
    <source>
        <dbReference type="Proteomes" id="UP000023430"/>
    </source>
</evidence>
<dbReference type="AlphaFoldDB" id="X7F6C6"/>
<feature type="transmembrane region" description="Helical" evidence="1">
    <location>
        <begin position="160"/>
        <end position="179"/>
    </location>
</feature>
<dbReference type="STRING" id="1449351.RISW2_13240"/>
<sequence>MEISAAEEGVTRVFHLDLPADAVERFTTQAGTGEWPLQYALGAETLRPAFVEVVRLSDLGDMALSTYLAEAHALSGPDFEAARPQLDALAGHVVVLPSQAFDHTAQVLNVQSPLRWIGTFLEPRVRRAAAPLHSEAARGTSGGSSRDGGRALGGNRLLRALAVLLIVLFVGALAIGLGLGG</sequence>
<dbReference type="Proteomes" id="UP000023430">
    <property type="component" value="Unassembled WGS sequence"/>
</dbReference>
<gene>
    <name evidence="2" type="ORF">RISW2_13240</name>
</gene>
<keyword evidence="1" id="KW-0812">Transmembrane</keyword>